<comment type="caution">
    <text evidence="1">The sequence shown here is derived from an EMBL/GenBank/DDBJ whole genome shotgun (WGS) entry which is preliminary data.</text>
</comment>
<evidence type="ECO:0000313" key="2">
    <source>
        <dbReference type="Proteomes" id="UP000321523"/>
    </source>
</evidence>
<organism evidence="1 2">
    <name type="scientific">Skermanella aerolata</name>
    <dbReference type="NCBI Taxonomy" id="393310"/>
    <lineage>
        <taxon>Bacteria</taxon>
        <taxon>Pseudomonadati</taxon>
        <taxon>Pseudomonadota</taxon>
        <taxon>Alphaproteobacteria</taxon>
        <taxon>Rhodospirillales</taxon>
        <taxon>Azospirillaceae</taxon>
        <taxon>Skermanella</taxon>
    </lineage>
</organism>
<accession>A0A512DSK2</accession>
<dbReference type="EMBL" id="BJYZ01000016">
    <property type="protein sequence ID" value="GEO39426.1"/>
    <property type="molecule type" value="Genomic_DNA"/>
</dbReference>
<name>A0A512DSK2_9PROT</name>
<keyword evidence="2" id="KW-1185">Reference proteome</keyword>
<sequence length="103" mass="11057">MALNWNGGWNGGGTVTVPCTVDIEITPDSVHAWVDLEGVEVGPGDEVIIEDAPTSLPFGTQHFFHRTAIVVHAGPLERLRAQLAGYLELTELYEVGFSAGRPS</sequence>
<proteinExistence type="predicted"/>
<protein>
    <submittedName>
        <fullName evidence="1">Uncharacterized protein</fullName>
    </submittedName>
</protein>
<evidence type="ECO:0000313" key="1">
    <source>
        <dbReference type="EMBL" id="GEO39426.1"/>
    </source>
</evidence>
<dbReference type="Proteomes" id="UP000321523">
    <property type="component" value="Unassembled WGS sequence"/>
</dbReference>
<gene>
    <name evidence="1" type="ORF">SAE02_35740</name>
</gene>
<dbReference type="OrthoDB" id="7507446at2"/>
<dbReference type="RefSeq" id="WP_044427863.1">
    <property type="nucleotide sequence ID" value="NZ_BJYZ01000016.1"/>
</dbReference>
<reference evidence="1 2" key="1">
    <citation type="submission" date="2019-07" db="EMBL/GenBank/DDBJ databases">
        <title>Whole genome shotgun sequence of Skermanella aerolata NBRC 106429.</title>
        <authorList>
            <person name="Hosoyama A."/>
            <person name="Uohara A."/>
            <person name="Ohji S."/>
            <person name="Ichikawa N."/>
        </authorList>
    </citation>
    <scope>NUCLEOTIDE SEQUENCE [LARGE SCALE GENOMIC DNA]</scope>
    <source>
        <strain evidence="1 2">NBRC 106429</strain>
    </source>
</reference>
<dbReference type="AlphaFoldDB" id="A0A512DSK2"/>